<name>A0A445APM8_ARAHY</name>
<evidence type="ECO:0000313" key="2">
    <source>
        <dbReference type="Proteomes" id="UP000289738"/>
    </source>
</evidence>
<comment type="caution">
    <text evidence="1">The sequence shown here is derived from an EMBL/GenBank/DDBJ whole genome shotgun (WGS) entry which is preliminary data.</text>
</comment>
<proteinExistence type="predicted"/>
<dbReference type="Proteomes" id="UP000289738">
    <property type="component" value="Chromosome B01"/>
</dbReference>
<sequence length="62" mass="7148">MDLTQGDIESVKTYLCQLKADLVFYDFTHWMPSLARRLRLKAIDFCIVSSAMIGYSVVPSRF</sequence>
<protein>
    <submittedName>
        <fullName evidence="1">Uncharacterized protein</fullName>
    </submittedName>
</protein>
<keyword evidence="2" id="KW-1185">Reference proteome</keyword>
<organism evidence="1 2">
    <name type="scientific">Arachis hypogaea</name>
    <name type="common">Peanut</name>
    <dbReference type="NCBI Taxonomy" id="3818"/>
    <lineage>
        <taxon>Eukaryota</taxon>
        <taxon>Viridiplantae</taxon>
        <taxon>Streptophyta</taxon>
        <taxon>Embryophyta</taxon>
        <taxon>Tracheophyta</taxon>
        <taxon>Spermatophyta</taxon>
        <taxon>Magnoliopsida</taxon>
        <taxon>eudicotyledons</taxon>
        <taxon>Gunneridae</taxon>
        <taxon>Pentapetalae</taxon>
        <taxon>rosids</taxon>
        <taxon>fabids</taxon>
        <taxon>Fabales</taxon>
        <taxon>Fabaceae</taxon>
        <taxon>Papilionoideae</taxon>
        <taxon>50 kb inversion clade</taxon>
        <taxon>dalbergioids sensu lato</taxon>
        <taxon>Dalbergieae</taxon>
        <taxon>Pterocarpus clade</taxon>
        <taxon>Arachis</taxon>
    </lineage>
</organism>
<dbReference type="STRING" id="3818.A0A445APM8"/>
<dbReference type="AlphaFoldDB" id="A0A445APM8"/>
<gene>
    <name evidence="1" type="ORF">Ahy_B01g052491</name>
</gene>
<reference evidence="1 2" key="1">
    <citation type="submission" date="2019-01" db="EMBL/GenBank/DDBJ databases">
        <title>Sequencing of cultivated peanut Arachis hypogaea provides insights into genome evolution and oil improvement.</title>
        <authorList>
            <person name="Chen X."/>
        </authorList>
    </citation>
    <scope>NUCLEOTIDE SEQUENCE [LARGE SCALE GENOMIC DNA]</scope>
    <source>
        <strain evidence="2">cv. Fuhuasheng</strain>
        <tissue evidence="1">Leaves</tissue>
    </source>
</reference>
<dbReference type="EMBL" id="SDMP01000011">
    <property type="protein sequence ID" value="RYR28383.1"/>
    <property type="molecule type" value="Genomic_DNA"/>
</dbReference>
<evidence type="ECO:0000313" key="1">
    <source>
        <dbReference type="EMBL" id="RYR28383.1"/>
    </source>
</evidence>
<accession>A0A445APM8</accession>